<keyword evidence="3" id="KW-1185">Reference proteome</keyword>
<accession>A0A4C1WWW3</accession>
<dbReference type="AlphaFoldDB" id="A0A4C1WWW3"/>
<protein>
    <submittedName>
        <fullName evidence="2">Uncharacterized protein</fullName>
    </submittedName>
</protein>
<evidence type="ECO:0000313" key="3">
    <source>
        <dbReference type="Proteomes" id="UP000299102"/>
    </source>
</evidence>
<comment type="caution">
    <text evidence="2">The sequence shown here is derived from an EMBL/GenBank/DDBJ whole genome shotgun (WGS) entry which is preliminary data.</text>
</comment>
<organism evidence="2 3">
    <name type="scientific">Eumeta variegata</name>
    <name type="common">Bagworm moth</name>
    <name type="synonym">Eumeta japonica</name>
    <dbReference type="NCBI Taxonomy" id="151549"/>
    <lineage>
        <taxon>Eukaryota</taxon>
        <taxon>Metazoa</taxon>
        <taxon>Ecdysozoa</taxon>
        <taxon>Arthropoda</taxon>
        <taxon>Hexapoda</taxon>
        <taxon>Insecta</taxon>
        <taxon>Pterygota</taxon>
        <taxon>Neoptera</taxon>
        <taxon>Endopterygota</taxon>
        <taxon>Lepidoptera</taxon>
        <taxon>Glossata</taxon>
        <taxon>Ditrysia</taxon>
        <taxon>Tineoidea</taxon>
        <taxon>Psychidae</taxon>
        <taxon>Oiketicinae</taxon>
        <taxon>Eumeta</taxon>
    </lineage>
</organism>
<evidence type="ECO:0000313" key="2">
    <source>
        <dbReference type="EMBL" id="GBP55393.1"/>
    </source>
</evidence>
<sequence>MSRQAIREWMVTDTHGRSQTQKSHRGKVFPVPIVYSNRVGGLRRPGFCTGPCYRPTARPLYGRDKGNNEEERAGPALDLNAFNILTRSDISAEAGVEVKRYLIICAVCAGDALELYISASCRLVRRVVDIYGATRPGLCFGSEGFAKFSRRQASETLTRPLPLRVVSSSEIQGRGGAREASLRRRDAGKIAG</sequence>
<proteinExistence type="predicted"/>
<dbReference type="EMBL" id="BGZK01000667">
    <property type="protein sequence ID" value="GBP55393.1"/>
    <property type="molecule type" value="Genomic_DNA"/>
</dbReference>
<name>A0A4C1WWW3_EUMVA</name>
<feature type="region of interest" description="Disordered" evidence="1">
    <location>
        <begin position="1"/>
        <end position="24"/>
    </location>
</feature>
<feature type="region of interest" description="Disordered" evidence="1">
    <location>
        <begin position="172"/>
        <end position="192"/>
    </location>
</feature>
<reference evidence="2 3" key="1">
    <citation type="journal article" date="2019" name="Commun. Biol.">
        <title>The bagworm genome reveals a unique fibroin gene that provides high tensile strength.</title>
        <authorList>
            <person name="Kono N."/>
            <person name="Nakamura H."/>
            <person name="Ohtoshi R."/>
            <person name="Tomita M."/>
            <person name="Numata K."/>
            <person name="Arakawa K."/>
        </authorList>
    </citation>
    <scope>NUCLEOTIDE SEQUENCE [LARGE SCALE GENOMIC DNA]</scope>
</reference>
<feature type="compositionally biased region" description="Basic and acidic residues" evidence="1">
    <location>
        <begin position="176"/>
        <end position="192"/>
    </location>
</feature>
<gene>
    <name evidence="2" type="ORF">EVAR_45715_1</name>
</gene>
<dbReference type="Proteomes" id="UP000299102">
    <property type="component" value="Unassembled WGS sequence"/>
</dbReference>
<evidence type="ECO:0000256" key="1">
    <source>
        <dbReference type="SAM" id="MobiDB-lite"/>
    </source>
</evidence>